<dbReference type="InterPro" id="IPR035704">
    <property type="entry name" value="SNX8/Mvp1_PX"/>
</dbReference>
<dbReference type="GO" id="GO:0032266">
    <property type="term" value="F:phosphatidylinositol-3-phosphate binding"/>
    <property type="evidence" value="ECO:0007669"/>
    <property type="project" value="TreeGrafter"/>
</dbReference>
<dbReference type="InterPro" id="IPR028662">
    <property type="entry name" value="SNX8/Mvp1"/>
</dbReference>
<evidence type="ECO:0000256" key="8">
    <source>
        <dbReference type="ARBA" id="ARBA00023136"/>
    </source>
</evidence>
<evidence type="ECO:0000256" key="3">
    <source>
        <dbReference type="ARBA" id="ARBA00010883"/>
    </source>
</evidence>
<dbReference type="OMA" id="WEYAGAK"/>
<name>A0A1G4MCD1_LACFM</name>
<dbReference type="CDD" id="cd06866">
    <property type="entry name" value="PX_SNX8_Mvp1p_like"/>
    <property type="match status" value="1"/>
</dbReference>
<feature type="domain" description="PX" evidence="11">
    <location>
        <begin position="141"/>
        <end position="260"/>
    </location>
</feature>
<feature type="compositionally biased region" description="Basic and acidic residues" evidence="10">
    <location>
        <begin position="8"/>
        <end position="21"/>
    </location>
</feature>
<dbReference type="Gene3D" id="3.30.1520.10">
    <property type="entry name" value="Phox-like domain"/>
    <property type="match status" value="1"/>
</dbReference>
<dbReference type="STRING" id="4955.A0A1G4MCD1"/>
<feature type="region of interest" description="Disordered" evidence="10">
    <location>
        <begin position="1"/>
        <end position="23"/>
    </location>
</feature>
<dbReference type="PROSITE" id="PS50195">
    <property type="entry name" value="PX"/>
    <property type="match status" value="1"/>
</dbReference>
<keyword evidence="5" id="KW-0813">Transport</keyword>
<keyword evidence="6" id="KW-0963">Cytoplasm</keyword>
<dbReference type="FunFam" id="3.30.1520.10:FF:000042">
    <property type="entry name" value="Sorting nexin mvp1"/>
    <property type="match status" value="1"/>
</dbReference>
<dbReference type="EMBL" id="LT598488">
    <property type="protein sequence ID" value="SCW01511.1"/>
    <property type="molecule type" value="Genomic_DNA"/>
</dbReference>
<evidence type="ECO:0000256" key="4">
    <source>
        <dbReference type="ARBA" id="ARBA00014268"/>
    </source>
</evidence>
<gene>
    <name evidence="12" type="ORF">LAFE_0E01266G</name>
</gene>
<proteinExistence type="inferred from homology"/>
<comment type="subcellular location">
    <subcellularLocation>
        <location evidence="2">Cytoplasm</location>
    </subcellularLocation>
    <subcellularLocation>
        <location evidence="1">Membrane</location>
        <topology evidence="1">Peripheral membrane protein</topology>
        <orientation evidence="1">Cytoplasmic side</orientation>
    </subcellularLocation>
</comment>
<dbReference type="GO" id="GO:0016020">
    <property type="term" value="C:membrane"/>
    <property type="evidence" value="ECO:0007669"/>
    <property type="project" value="UniProtKB-SubCell"/>
</dbReference>
<dbReference type="GO" id="GO:0005829">
    <property type="term" value="C:cytosol"/>
    <property type="evidence" value="ECO:0007669"/>
    <property type="project" value="GOC"/>
</dbReference>
<reference evidence="13" key="1">
    <citation type="submission" date="2016-03" db="EMBL/GenBank/DDBJ databases">
        <authorList>
            <person name="Devillers H."/>
        </authorList>
    </citation>
    <scope>NUCLEOTIDE SEQUENCE [LARGE SCALE GENOMIC DNA]</scope>
</reference>
<evidence type="ECO:0000313" key="13">
    <source>
        <dbReference type="Proteomes" id="UP000190831"/>
    </source>
</evidence>
<dbReference type="CDD" id="cd07597">
    <property type="entry name" value="BAR_SNX8"/>
    <property type="match status" value="1"/>
</dbReference>
<dbReference type="Proteomes" id="UP000190831">
    <property type="component" value="Chromosome E"/>
</dbReference>
<evidence type="ECO:0000256" key="2">
    <source>
        <dbReference type="ARBA" id="ARBA00004496"/>
    </source>
</evidence>
<organism evidence="12 13">
    <name type="scientific">Lachancea fermentati</name>
    <name type="common">Zygosaccharomyces fermentati</name>
    <dbReference type="NCBI Taxonomy" id="4955"/>
    <lineage>
        <taxon>Eukaryota</taxon>
        <taxon>Fungi</taxon>
        <taxon>Dikarya</taxon>
        <taxon>Ascomycota</taxon>
        <taxon>Saccharomycotina</taxon>
        <taxon>Saccharomycetes</taxon>
        <taxon>Saccharomycetales</taxon>
        <taxon>Saccharomycetaceae</taxon>
        <taxon>Lachancea</taxon>
    </lineage>
</organism>
<sequence length="523" mass="59961">MNFLDEPDPWRSHSSADDSKGGDIWANSDAGNLGASSVLQADALVSRMADTSLNDSRGGIASSHLTATNLFSDPDDNTLQGSAWSASLDTGNVATLAGTQDDAVFSSQVETSTDDHTDTLNAQEDLSRWIENVRKTYNPLSMNIVQIEEIPEREGILFKHTNYLVKHLVDLPDTDPSTDRSVVRRYSDFLWLQEVLLKKYPFRLIPDLPPKKIGSQNTDPIFLTKRRNGLTRFINLIMKHPVLRKDDLVLTFLTVPTDLLGWRKQANYDTTDEFTDRKITPSFMKMWQKELSDLWNQADAAIDSALESWVKITVLVERYEARLKYVAQDRALLSTILNEFNESSKHIYSPDQSTIHDISSHVQMISDHLAKCNDLVSRENDEMGSTLSPKFKTFIDILLSLKGLFERYKIMAGNNVPQLQRRIELSMEKLEQMKGKPDLKGAEYDRVKQAIARDRRSIAEQMNRSWLIRECILEEFTIFQETQFLITNIFQDWSQLNMKYCELSSNEWERLFDNVRAMPLSRD</sequence>
<accession>A0A1G4MCD1</accession>
<evidence type="ECO:0000259" key="11">
    <source>
        <dbReference type="PROSITE" id="PS50195"/>
    </source>
</evidence>
<dbReference type="InterPro" id="IPR001683">
    <property type="entry name" value="PX_dom"/>
</dbReference>
<dbReference type="InterPro" id="IPR036871">
    <property type="entry name" value="PX_dom_sf"/>
</dbReference>
<dbReference type="Pfam" id="PF00787">
    <property type="entry name" value="PX"/>
    <property type="match status" value="1"/>
</dbReference>
<dbReference type="AlphaFoldDB" id="A0A1G4MCD1"/>
<evidence type="ECO:0000256" key="10">
    <source>
        <dbReference type="SAM" id="MobiDB-lite"/>
    </source>
</evidence>
<evidence type="ECO:0000256" key="9">
    <source>
        <dbReference type="ARBA" id="ARBA00072009"/>
    </source>
</evidence>
<evidence type="ECO:0000256" key="1">
    <source>
        <dbReference type="ARBA" id="ARBA00004287"/>
    </source>
</evidence>
<dbReference type="InterPro" id="IPR045734">
    <property type="entry name" value="Snx8_BAR_dom"/>
</dbReference>
<dbReference type="OrthoDB" id="10064318at2759"/>
<evidence type="ECO:0000256" key="6">
    <source>
        <dbReference type="ARBA" id="ARBA00022490"/>
    </source>
</evidence>
<dbReference type="PANTHER" id="PTHR47554">
    <property type="entry name" value="SORTING NEXIN MVP1"/>
    <property type="match status" value="1"/>
</dbReference>
<keyword evidence="8" id="KW-0472">Membrane</keyword>
<keyword evidence="13" id="KW-1185">Reference proteome</keyword>
<dbReference type="SMART" id="SM00312">
    <property type="entry name" value="PX"/>
    <property type="match status" value="1"/>
</dbReference>
<comment type="similarity">
    <text evidence="3">Belongs to the sorting nexin family.</text>
</comment>
<dbReference type="PANTHER" id="PTHR47554:SF1">
    <property type="entry name" value="SORTING NEXIN MVP1"/>
    <property type="match status" value="1"/>
</dbReference>
<dbReference type="GO" id="GO:0006623">
    <property type="term" value="P:protein targeting to vacuole"/>
    <property type="evidence" value="ECO:0007669"/>
    <property type="project" value="TreeGrafter"/>
</dbReference>
<keyword evidence="7" id="KW-0653">Protein transport</keyword>
<evidence type="ECO:0000313" key="12">
    <source>
        <dbReference type="EMBL" id="SCW01511.1"/>
    </source>
</evidence>
<evidence type="ECO:0000256" key="5">
    <source>
        <dbReference type="ARBA" id="ARBA00022448"/>
    </source>
</evidence>
<dbReference type="SUPFAM" id="SSF64268">
    <property type="entry name" value="PX domain"/>
    <property type="match status" value="1"/>
</dbReference>
<protein>
    <recommendedName>
        <fullName evidence="4">Sorting nexin MVP1</fullName>
    </recommendedName>
    <alternativeName>
        <fullName evidence="9">Sorting nexin mvp1</fullName>
    </alternativeName>
</protein>
<evidence type="ECO:0000256" key="7">
    <source>
        <dbReference type="ARBA" id="ARBA00022927"/>
    </source>
</evidence>
<dbReference type="Pfam" id="PF19566">
    <property type="entry name" value="Snx8_BAR_dom"/>
    <property type="match status" value="1"/>
</dbReference>
<dbReference type="GO" id="GO:0005768">
    <property type="term" value="C:endosome"/>
    <property type="evidence" value="ECO:0007669"/>
    <property type="project" value="TreeGrafter"/>
</dbReference>
<dbReference type="GO" id="GO:0042147">
    <property type="term" value="P:retrograde transport, endosome to Golgi"/>
    <property type="evidence" value="ECO:0007669"/>
    <property type="project" value="InterPro"/>
</dbReference>